<dbReference type="AlphaFoldDB" id="T1BFE7"/>
<evidence type="ECO:0000313" key="1">
    <source>
        <dbReference type="EMBL" id="EQD52875.1"/>
    </source>
</evidence>
<organism evidence="1">
    <name type="scientific">mine drainage metagenome</name>
    <dbReference type="NCBI Taxonomy" id="410659"/>
    <lineage>
        <taxon>unclassified sequences</taxon>
        <taxon>metagenomes</taxon>
        <taxon>ecological metagenomes</taxon>
    </lineage>
</organism>
<dbReference type="GO" id="GO:0005992">
    <property type="term" value="P:trehalose biosynthetic process"/>
    <property type="evidence" value="ECO:0007669"/>
    <property type="project" value="InterPro"/>
</dbReference>
<dbReference type="EMBL" id="AUZY01006884">
    <property type="protein sequence ID" value="EQD52875.1"/>
    <property type="molecule type" value="Genomic_DNA"/>
</dbReference>
<dbReference type="PANTHER" id="PTHR10788">
    <property type="entry name" value="TREHALOSE-6-PHOSPHATE SYNTHASE"/>
    <property type="match status" value="1"/>
</dbReference>
<dbReference type="Gene3D" id="3.40.50.2000">
    <property type="entry name" value="Glycogen Phosphorylase B"/>
    <property type="match status" value="1"/>
</dbReference>
<name>T1BFE7_9ZZZZ</name>
<dbReference type="Pfam" id="PF00982">
    <property type="entry name" value="Glyco_transf_20"/>
    <property type="match status" value="1"/>
</dbReference>
<dbReference type="PANTHER" id="PTHR10788:SF106">
    <property type="entry name" value="BCDNA.GH08860"/>
    <property type="match status" value="1"/>
</dbReference>
<dbReference type="SUPFAM" id="SSF53756">
    <property type="entry name" value="UDP-Glycosyltransferase/glycogen phosphorylase"/>
    <property type="match status" value="1"/>
</dbReference>
<reference evidence="1" key="1">
    <citation type="submission" date="2013-08" db="EMBL/GenBank/DDBJ databases">
        <authorList>
            <person name="Mendez C."/>
            <person name="Richter M."/>
            <person name="Ferrer M."/>
            <person name="Sanchez J."/>
        </authorList>
    </citation>
    <scope>NUCLEOTIDE SEQUENCE</scope>
</reference>
<dbReference type="GO" id="GO:0003825">
    <property type="term" value="F:alpha,alpha-trehalose-phosphate synthase (UDP-forming) activity"/>
    <property type="evidence" value="ECO:0007669"/>
    <property type="project" value="TreeGrafter"/>
</dbReference>
<dbReference type="InterPro" id="IPR001830">
    <property type="entry name" value="Glyco_trans_20"/>
</dbReference>
<sequence>MSRLVIVSNRVAIPGRRGGAQGGVATGLFEALRQEGGLWFGWNGRLSEAAPAVPALATDAEIAFALIPLTRREFEGYYIGFANRCLWPVFHAQLHLMRYDVAAFGIYLEVSTHWAEALLPLLKTGDLIWVHDYHLIPLGGALRKKGVAAPIGFFLHTPFPGVDLLRALPGQARLIEQLLAYDLVGFQTPLDCLSLLQGPRIFPPGSTPGAGWGPPCGTFYAHPEFPDRDRCRSGRPTRTQRPE</sequence>
<accession>T1BFE7</accession>
<gene>
    <name evidence="1" type="ORF">B1B_10507</name>
</gene>
<reference evidence="1" key="2">
    <citation type="journal article" date="2014" name="ISME J.">
        <title>Microbial stratification in low pH oxic and suboxic macroscopic growths along an acid mine drainage.</title>
        <authorList>
            <person name="Mendez-Garcia C."/>
            <person name="Mesa V."/>
            <person name="Sprenger R.R."/>
            <person name="Richter M."/>
            <person name="Diez M.S."/>
            <person name="Solano J."/>
            <person name="Bargiela R."/>
            <person name="Golyshina O.V."/>
            <person name="Manteca A."/>
            <person name="Ramos J.L."/>
            <person name="Gallego J.R."/>
            <person name="Llorente I."/>
            <person name="Martins Dos Santos V.A."/>
            <person name="Jensen O.N."/>
            <person name="Pelaez A.I."/>
            <person name="Sanchez J."/>
            <person name="Ferrer M."/>
        </authorList>
    </citation>
    <scope>NUCLEOTIDE SEQUENCE</scope>
</reference>
<protein>
    <submittedName>
        <fullName evidence="1">Trehalose-6-phosphate synthase</fullName>
    </submittedName>
</protein>
<proteinExistence type="predicted"/>
<comment type="caution">
    <text evidence="1">The sequence shown here is derived from an EMBL/GenBank/DDBJ whole genome shotgun (WGS) entry which is preliminary data.</text>
</comment>